<accession>A0A956NI59</accession>
<dbReference type="Pfam" id="PF13424">
    <property type="entry name" value="TPR_12"/>
    <property type="match status" value="3"/>
</dbReference>
<dbReference type="SUPFAM" id="SSF52540">
    <property type="entry name" value="P-loop containing nucleoside triphosphate hydrolases"/>
    <property type="match status" value="1"/>
</dbReference>
<dbReference type="SUPFAM" id="SSF48452">
    <property type="entry name" value="TPR-like"/>
    <property type="match status" value="2"/>
</dbReference>
<feature type="non-terminal residue" evidence="3">
    <location>
        <position position="1"/>
    </location>
</feature>
<organism evidence="3 4">
    <name type="scientific">Eiseniibacteriota bacterium</name>
    <dbReference type="NCBI Taxonomy" id="2212470"/>
    <lineage>
        <taxon>Bacteria</taxon>
        <taxon>Candidatus Eiseniibacteriota</taxon>
    </lineage>
</organism>
<feature type="region of interest" description="Disordered" evidence="1">
    <location>
        <begin position="651"/>
        <end position="686"/>
    </location>
</feature>
<evidence type="ECO:0000259" key="2">
    <source>
        <dbReference type="Pfam" id="PF25872"/>
    </source>
</evidence>
<dbReference type="InterPro" id="IPR058852">
    <property type="entry name" value="HTH_77"/>
</dbReference>
<dbReference type="PANTHER" id="PTHR47691">
    <property type="entry name" value="REGULATOR-RELATED"/>
    <property type="match status" value="1"/>
</dbReference>
<dbReference type="InterPro" id="IPR011990">
    <property type="entry name" value="TPR-like_helical_dom_sf"/>
</dbReference>
<protein>
    <submittedName>
        <fullName evidence="3">Tetratricopeptide repeat protein</fullName>
    </submittedName>
</protein>
<feature type="compositionally biased region" description="Basic and acidic residues" evidence="1">
    <location>
        <begin position="660"/>
        <end position="686"/>
    </location>
</feature>
<dbReference type="InterPro" id="IPR027417">
    <property type="entry name" value="P-loop_NTPase"/>
</dbReference>
<sequence length="686" mass="74983">ERLLRSCSGLRILATSRRALGLEGEYVVPLAPLPVPDPGASTMESIAHIETVRLFLDRAAQAEPSFRLRPEHVEDLADVCARLEGMPLAIELAASRIRMLSLAQIRERLTNLLPVLSRGRARTERHDSVRATLDWSYEQLAPEEQALMRRLSIFSGGCTLESAESVCVGGEGEPAEMLDLLTELVEVSLVETARSTSESGQAVRYRLLETVRQYAGERLALADEATDLRLRHRDHFAARCEGWSPMLRGPQVAAVLPEIEADHANLLAAVECGAEVPTNPDVILTLASTVGLFWDIRGFNATGRRALESLLEADHFQEETDGRAAVMGSAGVLALNQGDVPGARRWYARAREISRHSGDERAEARALHNLAICAYHEDDLTEARRLWECSLALARKLGFEQPIAITLNSLGVLAAQQEDHDAARAYYEESLELKRKLGNRRGVAVTLANLGQVVGHLDREAAITLLEESVALSRELGADANCAFALRQLGNLYRTGGELQKARPHIEEAHELVLRVGERLGEAESYRALGNLSLAEGRTVIALEQFQRGLEIALELGNRQEALTALGQVALAHEKAGNLSRAARLLGGIDTMQESFDERLVADSRKFTHSLFETIRGQASDESTAVALAEERTKGRALTYESLVAYALRPMASDGPSAPARDDVVSPSRRSDEFGSDETTRGTRGG</sequence>
<dbReference type="PANTHER" id="PTHR47691:SF3">
    <property type="entry name" value="HTH-TYPE TRANSCRIPTIONAL REGULATOR RV0890C-RELATED"/>
    <property type="match status" value="1"/>
</dbReference>
<name>A0A956NI59_UNCEI</name>
<reference evidence="3" key="2">
    <citation type="journal article" date="2021" name="Microbiome">
        <title>Successional dynamics and alternative stable states in a saline activated sludge microbial community over 9 years.</title>
        <authorList>
            <person name="Wang Y."/>
            <person name="Ye J."/>
            <person name="Ju F."/>
            <person name="Liu L."/>
            <person name="Boyd J.A."/>
            <person name="Deng Y."/>
            <person name="Parks D.H."/>
            <person name="Jiang X."/>
            <person name="Yin X."/>
            <person name="Woodcroft B.J."/>
            <person name="Tyson G.W."/>
            <person name="Hugenholtz P."/>
            <person name="Polz M.F."/>
            <person name="Zhang T."/>
        </authorList>
    </citation>
    <scope>NUCLEOTIDE SEQUENCE</scope>
    <source>
        <strain evidence="3">HKST-UBA02</strain>
    </source>
</reference>
<dbReference type="Pfam" id="PF25872">
    <property type="entry name" value="HTH_77"/>
    <property type="match status" value="1"/>
</dbReference>
<dbReference type="EMBL" id="JAGQHS010000248">
    <property type="protein sequence ID" value="MCA9759016.1"/>
    <property type="molecule type" value="Genomic_DNA"/>
</dbReference>
<dbReference type="AlphaFoldDB" id="A0A956NI59"/>
<dbReference type="InterPro" id="IPR019734">
    <property type="entry name" value="TPR_rpt"/>
</dbReference>
<dbReference type="SMART" id="SM00028">
    <property type="entry name" value="TPR"/>
    <property type="match status" value="5"/>
</dbReference>
<evidence type="ECO:0000256" key="1">
    <source>
        <dbReference type="SAM" id="MobiDB-lite"/>
    </source>
</evidence>
<gene>
    <name evidence="3" type="ORF">KDA27_24705</name>
</gene>
<evidence type="ECO:0000313" key="3">
    <source>
        <dbReference type="EMBL" id="MCA9759016.1"/>
    </source>
</evidence>
<comment type="caution">
    <text evidence="3">The sequence shown here is derived from an EMBL/GenBank/DDBJ whole genome shotgun (WGS) entry which is preliminary data.</text>
</comment>
<feature type="domain" description="Winged helix-turn-helix" evidence="2">
    <location>
        <begin position="140"/>
        <end position="220"/>
    </location>
</feature>
<dbReference type="Gene3D" id="1.25.40.10">
    <property type="entry name" value="Tetratricopeptide repeat domain"/>
    <property type="match status" value="2"/>
</dbReference>
<dbReference type="Proteomes" id="UP000739538">
    <property type="component" value="Unassembled WGS sequence"/>
</dbReference>
<reference evidence="3" key="1">
    <citation type="submission" date="2020-04" db="EMBL/GenBank/DDBJ databases">
        <authorList>
            <person name="Zhang T."/>
        </authorList>
    </citation>
    <scope>NUCLEOTIDE SEQUENCE</scope>
    <source>
        <strain evidence="3">HKST-UBA02</strain>
    </source>
</reference>
<evidence type="ECO:0000313" key="4">
    <source>
        <dbReference type="Proteomes" id="UP000739538"/>
    </source>
</evidence>
<proteinExistence type="predicted"/>